<evidence type="ECO:0000256" key="4">
    <source>
        <dbReference type="SAM" id="MobiDB-lite"/>
    </source>
</evidence>
<dbReference type="Pfam" id="PF08690">
    <property type="entry name" value="GET2"/>
    <property type="match status" value="1"/>
</dbReference>
<keyword evidence="3 5" id="KW-0472">Membrane</keyword>
<dbReference type="Proteomes" id="UP000267821">
    <property type="component" value="Unassembled WGS sequence"/>
</dbReference>
<keyword evidence="7" id="KW-1185">Reference proteome</keyword>
<dbReference type="InParanoid" id="A0A3N4LYP6"/>
<evidence type="ECO:0000256" key="2">
    <source>
        <dbReference type="ARBA" id="ARBA00022989"/>
    </source>
</evidence>
<dbReference type="OrthoDB" id="5393181at2759"/>
<feature type="region of interest" description="Disordered" evidence="4">
    <location>
        <begin position="1"/>
        <end position="145"/>
    </location>
</feature>
<organism evidence="6 7">
    <name type="scientific">Terfezia boudieri ATCC MYA-4762</name>
    <dbReference type="NCBI Taxonomy" id="1051890"/>
    <lineage>
        <taxon>Eukaryota</taxon>
        <taxon>Fungi</taxon>
        <taxon>Dikarya</taxon>
        <taxon>Ascomycota</taxon>
        <taxon>Pezizomycotina</taxon>
        <taxon>Pezizomycetes</taxon>
        <taxon>Pezizales</taxon>
        <taxon>Pezizaceae</taxon>
        <taxon>Terfezia</taxon>
    </lineage>
</organism>
<evidence type="ECO:0000313" key="6">
    <source>
        <dbReference type="EMBL" id="RPB28023.1"/>
    </source>
</evidence>
<feature type="transmembrane region" description="Helical" evidence="5">
    <location>
        <begin position="305"/>
        <end position="327"/>
    </location>
</feature>
<evidence type="ECO:0008006" key="8">
    <source>
        <dbReference type="Google" id="ProtNLM"/>
    </source>
</evidence>
<dbReference type="STRING" id="1051890.A0A3N4LYP6"/>
<dbReference type="PANTHER" id="PTHR28263">
    <property type="entry name" value="GOLGI TO ER TRAFFIC PROTEIN 2"/>
    <property type="match status" value="1"/>
</dbReference>
<gene>
    <name evidence="6" type="ORF">L211DRAFT_819029</name>
</gene>
<name>A0A3N4LYP6_9PEZI</name>
<dbReference type="AlphaFoldDB" id="A0A3N4LYP6"/>
<dbReference type="GO" id="GO:0006890">
    <property type="term" value="P:retrograde vesicle-mediated transport, Golgi to endoplasmic reticulum"/>
    <property type="evidence" value="ECO:0007669"/>
    <property type="project" value="TreeGrafter"/>
</dbReference>
<evidence type="ECO:0000256" key="3">
    <source>
        <dbReference type="ARBA" id="ARBA00023136"/>
    </source>
</evidence>
<keyword evidence="2 5" id="KW-1133">Transmembrane helix</keyword>
<proteinExistence type="predicted"/>
<protein>
    <recommendedName>
        <fullName evidence="8">GET complex, subunit GET2</fullName>
    </recommendedName>
</protein>
<feature type="compositionally biased region" description="Low complexity" evidence="4">
    <location>
        <begin position="60"/>
        <end position="91"/>
    </location>
</feature>
<feature type="compositionally biased region" description="Polar residues" evidence="4">
    <location>
        <begin position="38"/>
        <end position="49"/>
    </location>
</feature>
<dbReference type="EMBL" id="ML121530">
    <property type="protein sequence ID" value="RPB28023.1"/>
    <property type="molecule type" value="Genomic_DNA"/>
</dbReference>
<dbReference type="InterPro" id="IPR028143">
    <property type="entry name" value="Get2/sif1"/>
</dbReference>
<keyword evidence="1 5" id="KW-0812">Transmembrane</keyword>
<evidence type="ECO:0000256" key="5">
    <source>
        <dbReference type="SAM" id="Phobius"/>
    </source>
</evidence>
<sequence>MDSPGTPTASSSSAAEQARIRRERRQAKLKAQGESRLNKITSTQSNSKLYETADAQAENGSGTETPAAAPAPVVESGSIPSPSSALPSRARAQVHDDPPDVILSEHHYQPAPKSCSLTPQQRRPGKEVSTTFSPSPNDSRGGPSEEELREILAQYGAGGTQGGQLPDMGDANDPMMALMQQLLGIPPMGEAGVNESQLSQQQSQDNWGWLWKLLHTLGALFLAIWSLKMAGLGSEFDGSLKQREAVAYTNAKFFYYFATMELVLQSSRYIIEKGKPPPGSMLSMIGQILPPHIGSYFITIARYSIIWTTVMSDAFVVVFVLGMAAWWNSTRSFSV</sequence>
<reference evidence="6 7" key="1">
    <citation type="journal article" date="2018" name="Nat. Ecol. Evol.">
        <title>Pezizomycetes genomes reveal the molecular basis of ectomycorrhizal truffle lifestyle.</title>
        <authorList>
            <person name="Murat C."/>
            <person name="Payen T."/>
            <person name="Noel B."/>
            <person name="Kuo A."/>
            <person name="Morin E."/>
            <person name="Chen J."/>
            <person name="Kohler A."/>
            <person name="Krizsan K."/>
            <person name="Balestrini R."/>
            <person name="Da Silva C."/>
            <person name="Montanini B."/>
            <person name="Hainaut M."/>
            <person name="Levati E."/>
            <person name="Barry K.W."/>
            <person name="Belfiori B."/>
            <person name="Cichocki N."/>
            <person name="Clum A."/>
            <person name="Dockter R.B."/>
            <person name="Fauchery L."/>
            <person name="Guy J."/>
            <person name="Iotti M."/>
            <person name="Le Tacon F."/>
            <person name="Lindquist E.A."/>
            <person name="Lipzen A."/>
            <person name="Malagnac F."/>
            <person name="Mello A."/>
            <person name="Molinier V."/>
            <person name="Miyauchi S."/>
            <person name="Poulain J."/>
            <person name="Riccioni C."/>
            <person name="Rubini A."/>
            <person name="Sitrit Y."/>
            <person name="Splivallo R."/>
            <person name="Traeger S."/>
            <person name="Wang M."/>
            <person name="Zifcakova L."/>
            <person name="Wipf D."/>
            <person name="Zambonelli A."/>
            <person name="Paolocci F."/>
            <person name="Nowrousian M."/>
            <person name="Ottonello S."/>
            <person name="Baldrian P."/>
            <person name="Spatafora J.W."/>
            <person name="Henrissat B."/>
            <person name="Nagy L.G."/>
            <person name="Aury J.M."/>
            <person name="Wincker P."/>
            <person name="Grigoriev I.V."/>
            <person name="Bonfante P."/>
            <person name="Martin F.M."/>
        </authorList>
    </citation>
    <scope>NUCLEOTIDE SEQUENCE [LARGE SCALE GENOMIC DNA]</scope>
    <source>
        <strain evidence="6 7">ATCC MYA-4762</strain>
    </source>
</reference>
<feature type="compositionally biased region" description="Basic and acidic residues" evidence="4">
    <location>
        <begin position="93"/>
        <end position="108"/>
    </location>
</feature>
<evidence type="ECO:0000313" key="7">
    <source>
        <dbReference type="Proteomes" id="UP000267821"/>
    </source>
</evidence>
<dbReference type="PANTHER" id="PTHR28263:SF1">
    <property type="entry name" value="GOLGI TO ER TRAFFIC PROTEIN 2"/>
    <property type="match status" value="1"/>
</dbReference>
<accession>A0A3N4LYP6</accession>
<feature type="compositionally biased region" description="Polar residues" evidence="4">
    <location>
        <begin position="128"/>
        <end position="138"/>
    </location>
</feature>
<evidence type="ECO:0000256" key="1">
    <source>
        <dbReference type="ARBA" id="ARBA00022692"/>
    </source>
</evidence>